<feature type="compositionally biased region" description="Pro residues" evidence="7">
    <location>
        <begin position="140"/>
        <end position="156"/>
    </location>
</feature>
<name>A0A0A9XQG0_LYGHE</name>
<dbReference type="PRINTS" id="PR00196">
    <property type="entry name" value="ANNEXIN"/>
</dbReference>
<feature type="region of interest" description="Disordered" evidence="7">
    <location>
        <begin position="1"/>
        <end position="221"/>
    </location>
</feature>
<dbReference type="PANTHER" id="PTHR10502">
    <property type="entry name" value="ANNEXIN"/>
    <property type="match status" value="1"/>
</dbReference>
<dbReference type="EMBL" id="GBHO01020632">
    <property type="protein sequence ID" value="JAG22972.1"/>
    <property type="molecule type" value="Transcribed_RNA"/>
</dbReference>
<keyword evidence="5 6" id="KW-0111">Calcium/phospholipid-binding</keyword>
<protein>
    <recommendedName>
        <fullName evidence="6">Annexin</fullName>
    </recommendedName>
</protein>
<evidence type="ECO:0000256" key="7">
    <source>
        <dbReference type="SAM" id="MobiDB-lite"/>
    </source>
</evidence>
<dbReference type="GO" id="GO:0005634">
    <property type="term" value="C:nucleus"/>
    <property type="evidence" value="ECO:0007669"/>
    <property type="project" value="TreeGrafter"/>
</dbReference>
<dbReference type="Pfam" id="PF00191">
    <property type="entry name" value="Annexin"/>
    <property type="match status" value="4"/>
</dbReference>
<sequence>MSYPGYPSYPPQGPGQPTTQPSAPMYQTAPLAYPIYPGSAAPQPHPYPYPPQQSSPYPSGNPSPYPGTSPYPPSTTSTPYPGSSQSSPYPSGNPGPYPGAVPVYPSSGSYQGANTVTSSMYAGPTPSQAPYTGGQSAPYPGQPAPYPSSQPAPYPSSQPASYPSSQPASSPYPSSGQQSSYPQQGYQPQQSPYPGAQSSHYAPTHQSPGAGKYPQGGQHQYAPTQTQYTQYGNKPPQPTLRPANPFNPREDAEILRRAMKGFGTDEKSIIQVLCNRTNNQRQQIAVEFKTLYGKDLIEDLKSETSGNFERALVALMMPLPEFLAKQCHKAVEGIGTVEETLVEILCTASNYEIKCINAAYQNMYGTSLESDLASDTSGNFKRLLVSVCQANRSEILHVDQQAAVNDAQQLLRAGELRLGTDESTFNAILCSRSYPQLNAVFMEYQRLTGNDFETAIRNEFSGDVQNGLLAIVKSTTNKSRFFAEEIHNAMKGAGTEDESLIRLIVSRCETDLGSIKEAYAQLYGRTIQEDVASETSGDYKRTLLALLVGNVN</sequence>
<dbReference type="PROSITE" id="PS51897">
    <property type="entry name" value="ANNEXIN_2"/>
    <property type="match status" value="4"/>
</dbReference>
<comment type="domain">
    <text evidence="6">A pair of annexin repeats may form one binding site for calcium and phospholipid.</text>
</comment>
<comment type="similarity">
    <text evidence="1 6">Belongs to the annexin family.</text>
</comment>
<evidence type="ECO:0000256" key="5">
    <source>
        <dbReference type="ARBA" id="ARBA00023302"/>
    </source>
</evidence>
<dbReference type="PROSITE" id="PS00223">
    <property type="entry name" value="ANNEXIN_1"/>
    <property type="match status" value="1"/>
</dbReference>
<evidence type="ECO:0000256" key="6">
    <source>
        <dbReference type="RuleBase" id="RU003540"/>
    </source>
</evidence>
<dbReference type="InterPro" id="IPR001464">
    <property type="entry name" value="Annexin"/>
</dbReference>
<dbReference type="SUPFAM" id="SSF47874">
    <property type="entry name" value="Annexin"/>
    <property type="match status" value="1"/>
</dbReference>
<gene>
    <name evidence="8" type="primary">Anxb11_1</name>
    <name evidence="8" type="ORF">CM83_56550</name>
</gene>
<dbReference type="InterPro" id="IPR018252">
    <property type="entry name" value="Annexin_repeat_CS"/>
</dbReference>
<dbReference type="PANTHER" id="PTHR10502:SF102">
    <property type="entry name" value="ANNEXIN B11"/>
    <property type="match status" value="1"/>
</dbReference>
<feature type="compositionally biased region" description="Polar residues" evidence="7">
    <location>
        <begin position="108"/>
        <end position="130"/>
    </location>
</feature>
<dbReference type="GO" id="GO:0012506">
    <property type="term" value="C:vesicle membrane"/>
    <property type="evidence" value="ECO:0007669"/>
    <property type="project" value="TreeGrafter"/>
</dbReference>
<dbReference type="GO" id="GO:0001786">
    <property type="term" value="F:phosphatidylserine binding"/>
    <property type="evidence" value="ECO:0007669"/>
    <property type="project" value="TreeGrafter"/>
</dbReference>
<dbReference type="FunFam" id="1.10.220.10:FF:000001">
    <property type="entry name" value="Annexin"/>
    <property type="match status" value="1"/>
</dbReference>
<dbReference type="InterPro" id="IPR018502">
    <property type="entry name" value="Annexin_repeat"/>
</dbReference>
<feature type="compositionally biased region" description="Low complexity" evidence="7">
    <location>
        <begin position="74"/>
        <end position="90"/>
    </location>
</feature>
<feature type="region of interest" description="Disordered" evidence="7">
    <location>
        <begin position="228"/>
        <end position="247"/>
    </location>
</feature>
<dbReference type="FunFam" id="1.10.220.10:FF:000004">
    <property type="entry name" value="Annexin"/>
    <property type="match status" value="1"/>
</dbReference>
<feature type="compositionally biased region" description="Pro residues" evidence="7">
    <location>
        <begin position="43"/>
        <end position="73"/>
    </location>
</feature>
<dbReference type="AlphaFoldDB" id="A0A0A9XQG0"/>
<keyword evidence="4 6" id="KW-0041">Annexin</keyword>
<keyword evidence="3 6" id="KW-0106">Calcium</keyword>
<evidence type="ECO:0000313" key="8">
    <source>
        <dbReference type="EMBL" id="JAG22972.1"/>
    </source>
</evidence>
<dbReference type="SMART" id="SM00335">
    <property type="entry name" value="ANX"/>
    <property type="match status" value="4"/>
</dbReference>
<dbReference type="GO" id="GO:0005509">
    <property type="term" value="F:calcium ion binding"/>
    <property type="evidence" value="ECO:0007669"/>
    <property type="project" value="InterPro"/>
</dbReference>
<dbReference type="GO" id="GO:0005737">
    <property type="term" value="C:cytoplasm"/>
    <property type="evidence" value="ECO:0007669"/>
    <property type="project" value="TreeGrafter"/>
</dbReference>
<dbReference type="InterPro" id="IPR037104">
    <property type="entry name" value="Annexin_sf"/>
</dbReference>
<feature type="compositionally biased region" description="Low complexity" evidence="7">
    <location>
        <begin position="157"/>
        <end position="199"/>
    </location>
</feature>
<dbReference type="FunFam" id="1.10.220.10:FF:000010">
    <property type="entry name" value="Annexin"/>
    <property type="match status" value="1"/>
</dbReference>
<evidence type="ECO:0000256" key="2">
    <source>
        <dbReference type="ARBA" id="ARBA00022737"/>
    </source>
</evidence>
<dbReference type="Gene3D" id="1.10.220.10">
    <property type="entry name" value="Annexin"/>
    <property type="match status" value="4"/>
</dbReference>
<organism evidence="8">
    <name type="scientific">Lygus hesperus</name>
    <name type="common">Western plant bug</name>
    <dbReference type="NCBI Taxonomy" id="30085"/>
    <lineage>
        <taxon>Eukaryota</taxon>
        <taxon>Metazoa</taxon>
        <taxon>Ecdysozoa</taxon>
        <taxon>Arthropoda</taxon>
        <taxon>Hexapoda</taxon>
        <taxon>Insecta</taxon>
        <taxon>Pterygota</taxon>
        <taxon>Neoptera</taxon>
        <taxon>Paraneoptera</taxon>
        <taxon>Hemiptera</taxon>
        <taxon>Heteroptera</taxon>
        <taxon>Panheteroptera</taxon>
        <taxon>Cimicomorpha</taxon>
        <taxon>Miridae</taxon>
        <taxon>Mirini</taxon>
        <taxon>Lygus</taxon>
    </lineage>
</organism>
<proteinExistence type="inferred from homology"/>
<evidence type="ECO:0000256" key="4">
    <source>
        <dbReference type="ARBA" id="ARBA00023216"/>
    </source>
</evidence>
<dbReference type="GO" id="GO:0005544">
    <property type="term" value="F:calcium-dependent phospholipid binding"/>
    <property type="evidence" value="ECO:0007669"/>
    <property type="project" value="UniProtKB-KW"/>
</dbReference>
<evidence type="ECO:0000256" key="1">
    <source>
        <dbReference type="ARBA" id="ARBA00007831"/>
    </source>
</evidence>
<dbReference type="GO" id="GO:0005886">
    <property type="term" value="C:plasma membrane"/>
    <property type="evidence" value="ECO:0007669"/>
    <property type="project" value="TreeGrafter"/>
</dbReference>
<reference evidence="8" key="2">
    <citation type="submission" date="2014-07" db="EMBL/GenBank/DDBJ databases">
        <authorList>
            <person name="Hull J."/>
        </authorList>
    </citation>
    <scope>NUCLEOTIDE SEQUENCE</scope>
</reference>
<dbReference type="FunFam" id="1.10.220.10:FF:000002">
    <property type="entry name" value="Annexin"/>
    <property type="match status" value="1"/>
</dbReference>
<keyword evidence="2 6" id="KW-0677">Repeat</keyword>
<accession>A0A0A9XQG0</accession>
<reference evidence="8" key="1">
    <citation type="journal article" date="2014" name="PLoS ONE">
        <title>Transcriptome-Based Identification of ABC Transporters in the Western Tarnished Plant Bug Lygus hesperus.</title>
        <authorList>
            <person name="Hull J.J."/>
            <person name="Chaney K."/>
            <person name="Geib S.M."/>
            <person name="Fabrick J.A."/>
            <person name="Brent C.S."/>
            <person name="Walsh D."/>
            <person name="Lavine L.C."/>
        </authorList>
    </citation>
    <scope>NUCLEOTIDE SEQUENCE</scope>
</reference>
<evidence type="ECO:0000256" key="3">
    <source>
        <dbReference type="ARBA" id="ARBA00022837"/>
    </source>
</evidence>